<dbReference type="InterPro" id="IPR027417">
    <property type="entry name" value="P-loop_NTPase"/>
</dbReference>
<evidence type="ECO:0000313" key="2">
    <source>
        <dbReference type="Ensembl" id="ENSDCDP00010025265.1"/>
    </source>
</evidence>
<reference evidence="2" key="2">
    <citation type="submission" date="2025-09" db="UniProtKB">
        <authorList>
            <consortium name="Ensembl"/>
        </authorList>
    </citation>
    <scope>IDENTIFICATION</scope>
</reference>
<gene>
    <name evidence="2" type="primary">XRCC2</name>
</gene>
<dbReference type="CDD" id="cd19490">
    <property type="entry name" value="XRCC2"/>
    <property type="match status" value="1"/>
</dbReference>
<dbReference type="GeneID" id="114783294"/>
<dbReference type="RefSeq" id="XP_028824549.1">
    <property type="nucleotide sequence ID" value="XM_028968716.1"/>
</dbReference>
<dbReference type="InterPro" id="IPR030547">
    <property type="entry name" value="XRCC2"/>
</dbReference>
<dbReference type="GO" id="GO:0005813">
    <property type="term" value="C:centrosome"/>
    <property type="evidence" value="ECO:0007669"/>
    <property type="project" value="TreeGrafter"/>
</dbReference>
<keyword evidence="3" id="KW-1185">Reference proteome</keyword>
<dbReference type="PANTHER" id="PTHR46644:SF2">
    <property type="entry name" value="DNA REPAIR PROTEIN XRCC2"/>
    <property type="match status" value="1"/>
</dbReference>
<dbReference type="Proteomes" id="UP000694580">
    <property type="component" value="Unplaced"/>
</dbReference>
<dbReference type="PANTHER" id="PTHR46644">
    <property type="entry name" value="DNA REPAIR PROTEIN XRCC2"/>
    <property type="match status" value="1"/>
</dbReference>
<evidence type="ECO:0000259" key="1">
    <source>
        <dbReference type="PROSITE" id="PS50162"/>
    </source>
</evidence>
<dbReference type="GO" id="GO:0033063">
    <property type="term" value="C:Rad51B-Rad51C-Rad51D-XRCC2 complex"/>
    <property type="evidence" value="ECO:0007669"/>
    <property type="project" value="InterPro"/>
</dbReference>
<dbReference type="Pfam" id="PF08423">
    <property type="entry name" value="Rad51"/>
    <property type="match status" value="1"/>
</dbReference>
<protein>
    <recommendedName>
        <fullName evidence="1">RecA family profile 1 domain-containing protein</fullName>
    </recommendedName>
</protein>
<dbReference type="Gene3D" id="3.40.50.300">
    <property type="entry name" value="P-loop containing nucleotide triphosphate hydrolases"/>
    <property type="match status" value="1"/>
</dbReference>
<dbReference type="GO" id="GO:0000400">
    <property type="term" value="F:four-way junction DNA binding"/>
    <property type="evidence" value="ECO:0007669"/>
    <property type="project" value="TreeGrafter"/>
</dbReference>
<dbReference type="InterPro" id="IPR020588">
    <property type="entry name" value="RecA_ATP-bd"/>
</dbReference>
<name>A0AAY4BWF4_9TELE</name>
<dbReference type="PROSITE" id="PS50162">
    <property type="entry name" value="RECA_2"/>
    <property type="match status" value="1"/>
</dbReference>
<dbReference type="GO" id="GO:0140664">
    <property type="term" value="F:ATP-dependent DNA damage sensor activity"/>
    <property type="evidence" value="ECO:0007669"/>
    <property type="project" value="InterPro"/>
</dbReference>
<dbReference type="GO" id="GO:0000724">
    <property type="term" value="P:double-strand break repair via homologous recombination"/>
    <property type="evidence" value="ECO:0007669"/>
    <property type="project" value="InterPro"/>
</dbReference>
<dbReference type="GO" id="GO:0042148">
    <property type="term" value="P:DNA strand invasion"/>
    <property type="evidence" value="ECO:0007669"/>
    <property type="project" value="TreeGrafter"/>
</dbReference>
<organism evidence="2 3">
    <name type="scientific">Denticeps clupeoides</name>
    <name type="common">denticle herring</name>
    <dbReference type="NCBI Taxonomy" id="299321"/>
    <lineage>
        <taxon>Eukaryota</taxon>
        <taxon>Metazoa</taxon>
        <taxon>Chordata</taxon>
        <taxon>Craniata</taxon>
        <taxon>Vertebrata</taxon>
        <taxon>Euteleostomi</taxon>
        <taxon>Actinopterygii</taxon>
        <taxon>Neopterygii</taxon>
        <taxon>Teleostei</taxon>
        <taxon>Clupei</taxon>
        <taxon>Clupeiformes</taxon>
        <taxon>Denticipitoidei</taxon>
        <taxon>Denticipitidae</taxon>
        <taxon>Denticeps</taxon>
    </lineage>
</organism>
<evidence type="ECO:0000313" key="3">
    <source>
        <dbReference type="Proteomes" id="UP000694580"/>
    </source>
</evidence>
<sequence>MSSRFHTSETGAQLFARLEGRRSLEGIAANIFPEDGGPTQGDVVEMHGMEGTAKTETLYHLVSCCILPAQCGGLEVEVMFVDTDHHFDMLRLVAVLEGRLEPAGDGSLKEETLKASLRRLSVVRCSSSAQLLLTLLHLENTFCSRPSLCVLMVDSISAFYWVDRGNGGDRPARQEANLHKCAELLDRIRRDYGITVFATTHAIMRNYASSSASPSSSSTGDFDRPYLCRAWQRIVTHRVVFSKCDVLKDKKQVFSAACSTSRTRGVKRTLFCITNSGIEFL</sequence>
<dbReference type="InterPro" id="IPR013632">
    <property type="entry name" value="Rad51_C"/>
</dbReference>
<dbReference type="GO" id="GO:0005524">
    <property type="term" value="F:ATP binding"/>
    <property type="evidence" value="ECO:0007669"/>
    <property type="project" value="InterPro"/>
</dbReference>
<dbReference type="GO" id="GO:0005657">
    <property type="term" value="C:replication fork"/>
    <property type="evidence" value="ECO:0007669"/>
    <property type="project" value="InterPro"/>
</dbReference>
<feature type="domain" description="RecA family profile 1" evidence="1">
    <location>
        <begin position="16"/>
        <end position="202"/>
    </location>
</feature>
<reference evidence="2" key="1">
    <citation type="submission" date="2025-08" db="UniProtKB">
        <authorList>
            <consortium name="Ensembl"/>
        </authorList>
    </citation>
    <scope>IDENTIFICATION</scope>
</reference>
<proteinExistence type="predicted"/>
<dbReference type="AlphaFoldDB" id="A0AAY4BWF4"/>
<dbReference type="GeneTree" id="ENSGT00390000020445"/>
<dbReference type="SUPFAM" id="SSF52540">
    <property type="entry name" value="P-loop containing nucleoside triphosphate hydrolases"/>
    <property type="match status" value="1"/>
</dbReference>
<accession>A0AAY4BWF4</accession>
<dbReference type="Ensembl" id="ENSDCDT00010031301.1">
    <property type="protein sequence ID" value="ENSDCDP00010025265.1"/>
    <property type="gene ID" value="ENSDCDG00010016061.1"/>
</dbReference>